<reference evidence="2 3" key="1">
    <citation type="submission" date="2009-02" db="EMBL/GenBank/DDBJ databases">
        <title>Sequencing of the draft genome and assembly of Dethiobacter alkaliphilus AHT 1.</title>
        <authorList>
            <consortium name="US DOE Joint Genome Institute (JGI-PGF)"/>
            <person name="Lucas S."/>
            <person name="Copeland A."/>
            <person name="Lapidus A."/>
            <person name="Glavina del Rio T."/>
            <person name="Dalin E."/>
            <person name="Tice H."/>
            <person name="Bruce D."/>
            <person name="Goodwin L."/>
            <person name="Pitluck S."/>
            <person name="Larimer F."/>
            <person name="Land M.L."/>
            <person name="Hauser L."/>
            <person name="Muyzer G."/>
        </authorList>
    </citation>
    <scope>NUCLEOTIDE SEQUENCE [LARGE SCALE GENOMIC DNA]</scope>
    <source>
        <strain evidence="2 3">AHT 1</strain>
    </source>
</reference>
<organism evidence="2 3">
    <name type="scientific">Dethiobacter alkaliphilus AHT 1</name>
    <dbReference type="NCBI Taxonomy" id="555088"/>
    <lineage>
        <taxon>Bacteria</taxon>
        <taxon>Bacillati</taxon>
        <taxon>Bacillota</taxon>
        <taxon>Dethiobacteria</taxon>
        <taxon>Dethiobacterales</taxon>
        <taxon>Dethiobacteraceae</taxon>
        <taxon>Dethiobacter</taxon>
    </lineage>
</organism>
<dbReference type="AlphaFoldDB" id="C0GEQ9"/>
<evidence type="ECO:0000313" key="2">
    <source>
        <dbReference type="EMBL" id="EEG78091.1"/>
    </source>
</evidence>
<feature type="region of interest" description="Disordered" evidence="1">
    <location>
        <begin position="106"/>
        <end position="126"/>
    </location>
</feature>
<dbReference type="RefSeq" id="WP_008515393.1">
    <property type="nucleotide sequence ID" value="NZ_ACJM01000004.1"/>
</dbReference>
<keyword evidence="3" id="KW-1185">Reference proteome</keyword>
<dbReference type="OrthoDB" id="5471593at2"/>
<dbReference type="Proteomes" id="UP000006443">
    <property type="component" value="Unassembled WGS sequence"/>
</dbReference>
<comment type="caution">
    <text evidence="2">The sequence shown here is derived from an EMBL/GenBank/DDBJ whole genome shotgun (WGS) entry which is preliminary data.</text>
</comment>
<gene>
    <name evidence="2" type="ORF">DealDRAFT_0968</name>
</gene>
<sequence length="126" mass="14912">MKPILKWQYDQIIKELLLLQEHQTDPTCPCQSDGEMCVRKHLMTLEAYAQETIPMEDNEEFKDKLQMLAGEAKEYRKQEEAALRDEDVPVSLVEWTRNWRKAFEEHSLEPQEEDVALTNKSDTEQE</sequence>
<evidence type="ECO:0000313" key="3">
    <source>
        <dbReference type="Proteomes" id="UP000006443"/>
    </source>
</evidence>
<dbReference type="EMBL" id="ACJM01000004">
    <property type="protein sequence ID" value="EEG78091.1"/>
    <property type="molecule type" value="Genomic_DNA"/>
</dbReference>
<proteinExistence type="predicted"/>
<accession>C0GEQ9</accession>
<name>C0GEQ9_DETAL</name>
<protein>
    <submittedName>
        <fullName evidence="2">Uncharacterized protein</fullName>
    </submittedName>
</protein>
<evidence type="ECO:0000256" key="1">
    <source>
        <dbReference type="SAM" id="MobiDB-lite"/>
    </source>
</evidence>